<accession>B7IDV0</accession>
<dbReference type="PANTHER" id="PTHR36842">
    <property type="entry name" value="PROTEIN TOLB HOMOLOG"/>
    <property type="match status" value="1"/>
</dbReference>
<dbReference type="Proteomes" id="UP000002453">
    <property type="component" value="Chromosome"/>
</dbReference>
<dbReference type="PANTHER" id="PTHR36842:SF1">
    <property type="entry name" value="PROTEIN TOLB"/>
    <property type="match status" value="1"/>
</dbReference>
<dbReference type="SUPFAM" id="SSF69304">
    <property type="entry name" value="Tricorn protease N-terminal domain"/>
    <property type="match status" value="1"/>
</dbReference>
<dbReference type="STRING" id="484019.THA_1743"/>
<dbReference type="InterPro" id="IPR011042">
    <property type="entry name" value="6-blade_b-propeller_TolB-like"/>
</dbReference>
<dbReference type="HOGENOM" id="CLU_709664_0_0_0"/>
<name>B7IDV0_THEAB</name>
<organism evidence="1 2">
    <name type="scientific">Thermosipho africanus (strain TCF52B)</name>
    <dbReference type="NCBI Taxonomy" id="484019"/>
    <lineage>
        <taxon>Bacteria</taxon>
        <taxon>Thermotogati</taxon>
        <taxon>Thermotogota</taxon>
        <taxon>Thermotogae</taxon>
        <taxon>Thermotogales</taxon>
        <taxon>Fervidobacteriaceae</taxon>
        <taxon>Thermosipho</taxon>
    </lineage>
</organism>
<dbReference type="eggNOG" id="COG0823">
    <property type="taxonomic scope" value="Bacteria"/>
</dbReference>
<proteinExistence type="predicted"/>
<protein>
    <recommendedName>
        <fullName evidence="3">DUF5050 domain-containing protein</fullName>
    </recommendedName>
</protein>
<gene>
    <name evidence="1" type="ordered locus">THA_1743</name>
</gene>
<evidence type="ECO:0000313" key="1">
    <source>
        <dbReference type="EMBL" id="ACJ76177.1"/>
    </source>
</evidence>
<dbReference type="KEGG" id="taf:THA_1743"/>
<dbReference type="AlphaFoldDB" id="B7IDV0"/>
<dbReference type="EMBL" id="CP001185">
    <property type="protein sequence ID" value="ACJ76177.1"/>
    <property type="molecule type" value="Genomic_DNA"/>
</dbReference>
<evidence type="ECO:0000313" key="2">
    <source>
        <dbReference type="Proteomes" id="UP000002453"/>
    </source>
</evidence>
<dbReference type="OrthoDB" id="42683at2"/>
<keyword evidence="2" id="KW-1185">Reference proteome</keyword>
<reference evidence="1 2" key="1">
    <citation type="journal article" date="2009" name="J. Bacteriol.">
        <title>The genome of Thermosipho africanus TCF52B: lateral genetic connections to the Firmicutes and Archaea.</title>
        <authorList>
            <person name="Nesboe C.L."/>
            <person name="Bapteste E."/>
            <person name="Curtis B."/>
            <person name="Dahle H."/>
            <person name="Lopez P."/>
            <person name="Macleod D."/>
            <person name="Dlutek M."/>
            <person name="Bowman S."/>
            <person name="Zhaxybayeva O."/>
            <person name="Birkeland N.-K."/>
            <person name="Doolittle W.F."/>
        </authorList>
    </citation>
    <scope>NUCLEOTIDE SEQUENCE [LARGE SCALE GENOMIC DNA]</scope>
    <source>
        <strain evidence="1 2">TCF52B</strain>
    </source>
</reference>
<sequence>MKRVLILAFSFVSYILFSYTIGVITSYSTETYSLLVDASNLINEEYSEYKDYVKFINSSSDLTCDYYVNLYLTYDSTNNLYKATYKDFDYIVSSVYSPKGYKKYSTFLEEIVYYPLEKISINKLKRRDFDNYLRLTFYPGVDEYGDFKDGKFLFITDRLGGNRNLAYIDIQNEKITLLPVWSSSEYYPRFSPDMKMLLFQGSLHGNWSIYTMPFGVSDYSKKIKKISDSNLPSYTPVWYDNDNVLYIQDTEKGNVMIMANIYNGKKQVLNVYGDMVFTPFVYDGNIYYTSLNGANFGIYKYVDGKNFKVEDSFYNEHDPVIYKNKLVFTSNRDGIYRIWMKDLDTSSVTCLTSDINYDVFYPTVSDGLLFFSVYKDGEEPDIFVKKLDF</sequence>
<dbReference type="Gene3D" id="2.120.10.30">
    <property type="entry name" value="TolB, C-terminal domain"/>
    <property type="match status" value="2"/>
</dbReference>
<evidence type="ECO:0008006" key="3">
    <source>
        <dbReference type="Google" id="ProtNLM"/>
    </source>
</evidence>
<dbReference type="RefSeq" id="WP_012580382.1">
    <property type="nucleotide sequence ID" value="NC_011653.1"/>
</dbReference>